<accession>A0ABV8YYB8</accession>
<organism evidence="3 4">
    <name type="scientific">Streptomyces xiangluensis</name>
    <dbReference type="NCBI Taxonomy" id="2665720"/>
    <lineage>
        <taxon>Bacteria</taxon>
        <taxon>Bacillati</taxon>
        <taxon>Actinomycetota</taxon>
        <taxon>Actinomycetes</taxon>
        <taxon>Kitasatosporales</taxon>
        <taxon>Streptomycetaceae</taxon>
        <taxon>Streptomyces</taxon>
    </lineage>
</organism>
<dbReference type="EMBL" id="JBHSFG010000059">
    <property type="protein sequence ID" value="MFC4469251.1"/>
    <property type="molecule type" value="Genomic_DNA"/>
</dbReference>
<dbReference type="RefSeq" id="WP_386347914.1">
    <property type="nucleotide sequence ID" value="NZ_JBHSFG010000059.1"/>
</dbReference>
<feature type="region of interest" description="Disordered" evidence="1">
    <location>
        <begin position="56"/>
        <end position="97"/>
    </location>
</feature>
<evidence type="ECO:0000256" key="2">
    <source>
        <dbReference type="SAM" id="Phobius"/>
    </source>
</evidence>
<sequence length="97" mass="10153">MTVPHTLAMQPQWSPDYALFVIDIWLTAVLRAIGILLLGVLVCGFVARVRQGCRTNGRPAQAGIERPSPLDIDPAGLPDGQPPSGPSGLPGRDGGGQ</sequence>
<gene>
    <name evidence="3" type="ORF">ACFPH6_32845</name>
</gene>
<keyword evidence="4" id="KW-1185">Reference proteome</keyword>
<name>A0ABV8YYB8_9ACTN</name>
<evidence type="ECO:0000256" key="1">
    <source>
        <dbReference type="SAM" id="MobiDB-lite"/>
    </source>
</evidence>
<keyword evidence="2" id="KW-0812">Transmembrane</keyword>
<keyword evidence="2" id="KW-0472">Membrane</keyword>
<dbReference type="Proteomes" id="UP001596012">
    <property type="component" value="Unassembled WGS sequence"/>
</dbReference>
<feature type="transmembrane region" description="Helical" evidence="2">
    <location>
        <begin position="20"/>
        <end position="47"/>
    </location>
</feature>
<protein>
    <submittedName>
        <fullName evidence="3">Uncharacterized protein</fullName>
    </submittedName>
</protein>
<proteinExistence type="predicted"/>
<evidence type="ECO:0000313" key="4">
    <source>
        <dbReference type="Proteomes" id="UP001596012"/>
    </source>
</evidence>
<comment type="caution">
    <text evidence="3">The sequence shown here is derived from an EMBL/GenBank/DDBJ whole genome shotgun (WGS) entry which is preliminary data.</text>
</comment>
<keyword evidence="2" id="KW-1133">Transmembrane helix</keyword>
<evidence type="ECO:0000313" key="3">
    <source>
        <dbReference type="EMBL" id="MFC4469251.1"/>
    </source>
</evidence>
<reference evidence="4" key="1">
    <citation type="journal article" date="2019" name="Int. J. Syst. Evol. Microbiol.">
        <title>The Global Catalogue of Microorganisms (GCM) 10K type strain sequencing project: providing services to taxonomists for standard genome sequencing and annotation.</title>
        <authorList>
            <consortium name="The Broad Institute Genomics Platform"/>
            <consortium name="The Broad Institute Genome Sequencing Center for Infectious Disease"/>
            <person name="Wu L."/>
            <person name="Ma J."/>
        </authorList>
    </citation>
    <scope>NUCLEOTIDE SEQUENCE [LARGE SCALE GENOMIC DNA]</scope>
    <source>
        <strain evidence="4">DT43</strain>
    </source>
</reference>